<dbReference type="Gene3D" id="3.40.190.10">
    <property type="entry name" value="Periplasmic binding protein-like II"/>
    <property type="match status" value="2"/>
</dbReference>
<dbReference type="PANTHER" id="PTHR30006">
    <property type="entry name" value="THIAMINE-BINDING PERIPLASMIC PROTEIN-RELATED"/>
    <property type="match status" value="1"/>
</dbReference>
<protein>
    <submittedName>
        <fullName evidence="3">Extracellular solute-binding protein</fullName>
    </submittedName>
</protein>
<dbReference type="GO" id="GO:0030975">
    <property type="term" value="F:thiamine binding"/>
    <property type="evidence" value="ECO:0007669"/>
    <property type="project" value="TreeGrafter"/>
</dbReference>
<dbReference type="GO" id="GO:0030288">
    <property type="term" value="C:outer membrane-bounded periplasmic space"/>
    <property type="evidence" value="ECO:0007669"/>
    <property type="project" value="TreeGrafter"/>
</dbReference>
<dbReference type="PANTHER" id="PTHR30006:SF2">
    <property type="entry name" value="ABC TRANSPORTER SUBSTRATE-BINDING PROTEIN"/>
    <property type="match status" value="1"/>
</dbReference>
<dbReference type="Proteomes" id="UP000324209">
    <property type="component" value="Chromosome"/>
</dbReference>
<keyword evidence="2" id="KW-0472">Membrane</keyword>
<dbReference type="AlphaFoldDB" id="A0A5C1QN79"/>
<dbReference type="RefSeq" id="WP_149487064.1">
    <property type="nucleotide sequence ID" value="NZ_CP036150.1"/>
</dbReference>
<evidence type="ECO:0000256" key="2">
    <source>
        <dbReference type="SAM" id="Phobius"/>
    </source>
</evidence>
<keyword evidence="4" id="KW-1185">Reference proteome</keyword>
<proteinExistence type="predicted"/>
<accession>A0A5C1QN79</accession>
<keyword evidence="2" id="KW-1133">Transmembrane helix</keyword>
<dbReference type="OrthoDB" id="305758at2"/>
<dbReference type="SUPFAM" id="SSF53850">
    <property type="entry name" value="Periplasmic binding protein-like II"/>
    <property type="match status" value="1"/>
</dbReference>
<dbReference type="GO" id="GO:0030976">
    <property type="term" value="F:thiamine pyrophosphate binding"/>
    <property type="evidence" value="ECO:0007669"/>
    <property type="project" value="TreeGrafter"/>
</dbReference>
<dbReference type="EMBL" id="CP036150">
    <property type="protein sequence ID" value="QEN08987.1"/>
    <property type="molecule type" value="Genomic_DNA"/>
</dbReference>
<name>A0A5C1QN79_9SPIO</name>
<evidence type="ECO:0000256" key="1">
    <source>
        <dbReference type="ARBA" id="ARBA00022729"/>
    </source>
</evidence>
<keyword evidence="2" id="KW-0812">Transmembrane</keyword>
<dbReference type="KEGG" id="ock:EXM22_13665"/>
<sequence>MIVKARLKILILFIVPLIIIILYFLVKLPGFLMDTESENQVLKIHSPLNERIIIPIIKEFQESTGILTEYTSAGTLDLLHSLEDKGDKYLMDLMWGGSKEYLTIYEDLFEPLYYESSTEYTLGYNLLPIVLIYNRKLVSEEEVSRSWSDILQPKWKGRLALADPEGSGSAYIALSFLLELGMEEEYNWDNAAKLYYNVEGKMLSKSSEVYNGVADGDFAIGITMEEAAINLIHQGKDIGIVYLNEGTPVINDSIALMKDARHKEEAKAFIEFVLSKKVQTFMVDRFYLRSVRNDVRVPNGLSSMDELNIFDASNLSTFDNQEMILNKWRNIIADFDKMDL</sequence>
<gene>
    <name evidence="3" type="ORF">EXM22_13665</name>
</gene>
<dbReference type="Pfam" id="PF13531">
    <property type="entry name" value="SBP_bac_11"/>
    <property type="match status" value="1"/>
</dbReference>
<reference evidence="3 4" key="1">
    <citation type="submission" date="2019-02" db="EMBL/GenBank/DDBJ databases">
        <title>Complete Genome Sequence and Methylome Analysis of free living Spirochaetas.</title>
        <authorList>
            <person name="Fomenkov A."/>
            <person name="Dubinina G."/>
            <person name="Leshcheva N."/>
            <person name="Mikheeva N."/>
            <person name="Grabovich M."/>
            <person name="Vincze T."/>
            <person name="Roberts R.J."/>
        </authorList>
    </citation>
    <scope>NUCLEOTIDE SEQUENCE [LARGE SCALE GENOMIC DNA]</scope>
    <source>
        <strain evidence="3 4">K2</strain>
    </source>
</reference>
<dbReference type="GO" id="GO:0015888">
    <property type="term" value="P:thiamine transport"/>
    <property type="evidence" value="ECO:0007669"/>
    <property type="project" value="TreeGrafter"/>
</dbReference>
<evidence type="ECO:0000313" key="4">
    <source>
        <dbReference type="Proteomes" id="UP000324209"/>
    </source>
</evidence>
<evidence type="ECO:0000313" key="3">
    <source>
        <dbReference type="EMBL" id="QEN08987.1"/>
    </source>
</evidence>
<organism evidence="3 4">
    <name type="scientific">Oceanispirochaeta crateris</name>
    <dbReference type="NCBI Taxonomy" id="2518645"/>
    <lineage>
        <taxon>Bacteria</taxon>
        <taxon>Pseudomonadati</taxon>
        <taxon>Spirochaetota</taxon>
        <taxon>Spirochaetia</taxon>
        <taxon>Spirochaetales</taxon>
        <taxon>Spirochaetaceae</taxon>
        <taxon>Oceanispirochaeta</taxon>
    </lineage>
</organism>
<keyword evidence="1" id="KW-0732">Signal</keyword>
<feature type="transmembrane region" description="Helical" evidence="2">
    <location>
        <begin position="7"/>
        <end position="26"/>
    </location>
</feature>